<evidence type="ECO:0000256" key="4">
    <source>
        <dbReference type="ARBA" id="ARBA00022801"/>
    </source>
</evidence>
<sequence>MISWSVIDFGSRPSAKKELDNALAAIKWETDYSIKAHPQANVLYGQVGNGDADHACRERPEDMTTPRTSYKIDEQHPGSDLAGGTAVAFAAASIAFSKSDPDYSSQLLDHAKQLFDFANSHQGMYQRTPTLAADFRMNCCGQLHGCTAPQMIKPTQIILVVPKTQVVPEPCFLGMTSTLEPKSPSPSLF</sequence>
<dbReference type="Pfam" id="PF00759">
    <property type="entry name" value="Glyco_hydro_9"/>
    <property type="match status" value="1"/>
</dbReference>
<evidence type="ECO:0000256" key="2">
    <source>
        <dbReference type="ARBA" id="ARBA00007072"/>
    </source>
</evidence>
<evidence type="ECO:0000256" key="5">
    <source>
        <dbReference type="ARBA" id="ARBA00023001"/>
    </source>
</evidence>
<accession>A0ABY9C7H7</accession>
<evidence type="ECO:0000256" key="7">
    <source>
        <dbReference type="ARBA" id="ARBA00023295"/>
    </source>
</evidence>
<dbReference type="InterPro" id="IPR012341">
    <property type="entry name" value="6hp_glycosidase-like_sf"/>
</dbReference>
<comment type="similarity">
    <text evidence="2">Belongs to the glycosyl hydrolase 9 (cellulase E) family.</text>
</comment>
<dbReference type="EMBL" id="CP126654">
    <property type="protein sequence ID" value="WJZ90989.1"/>
    <property type="molecule type" value="Genomic_DNA"/>
</dbReference>
<dbReference type="InterPro" id="IPR001701">
    <property type="entry name" value="Glyco_hydro_9"/>
</dbReference>
<keyword evidence="7" id="KW-0326">Glycosidase</keyword>
<keyword evidence="5" id="KW-0136">Cellulose degradation</keyword>
<dbReference type="PANTHER" id="PTHR22298">
    <property type="entry name" value="ENDO-1,4-BETA-GLUCANASE"/>
    <property type="match status" value="1"/>
</dbReference>
<dbReference type="InterPro" id="IPR008928">
    <property type="entry name" value="6-hairpin_glycosidase_sf"/>
</dbReference>
<keyword evidence="11" id="KW-1185">Reference proteome</keyword>
<evidence type="ECO:0000313" key="10">
    <source>
        <dbReference type="EMBL" id="WJZ90989.1"/>
    </source>
</evidence>
<evidence type="ECO:0000259" key="9">
    <source>
        <dbReference type="Pfam" id="PF00759"/>
    </source>
</evidence>
<keyword evidence="4" id="KW-0378">Hydrolase</keyword>
<feature type="domain" description="Glycoside hydrolase family 9" evidence="9">
    <location>
        <begin position="1"/>
        <end position="129"/>
    </location>
</feature>
<dbReference type="Proteomes" id="UP001227230">
    <property type="component" value="Chromosome 7"/>
</dbReference>
<reference evidence="10 11" key="1">
    <citation type="journal article" date="2023" name="Hortic Res">
        <title>The complete reference genome for grapevine (Vitis vinifera L.) genetics and breeding.</title>
        <authorList>
            <person name="Shi X."/>
            <person name="Cao S."/>
            <person name="Wang X."/>
            <person name="Huang S."/>
            <person name="Wang Y."/>
            <person name="Liu Z."/>
            <person name="Liu W."/>
            <person name="Leng X."/>
            <person name="Peng Y."/>
            <person name="Wang N."/>
            <person name="Wang Y."/>
            <person name="Ma Z."/>
            <person name="Xu X."/>
            <person name="Zhang F."/>
            <person name="Xue H."/>
            <person name="Zhong H."/>
            <person name="Wang Y."/>
            <person name="Zhang K."/>
            <person name="Velt A."/>
            <person name="Avia K."/>
            <person name="Holtgrawe D."/>
            <person name="Grimplet J."/>
            <person name="Matus J.T."/>
            <person name="Ware D."/>
            <person name="Wu X."/>
            <person name="Wang H."/>
            <person name="Liu C."/>
            <person name="Fang Y."/>
            <person name="Rustenholz C."/>
            <person name="Cheng Z."/>
            <person name="Xiao H."/>
            <person name="Zhou Y."/>
        </authorList>
    </citation>
    <scope>NUCLEOTIDE SEQUENCE [LARGE SCALE GENOMIC DNA]</scope>
    <source>
        <strain evidence="11">cv. Pinot noir / PN40024</strain>
        <tissue evidence="10">Leaf</tissue>
    </source>
</reference>
<proteinExistence type="inferred from homology"/>
<name>A0ABY9C7H7_VITVI</name>
<comment type="catalytic activity">
    <reaction evidence="1">
        <text>Endohydrolysis of (1-&gt;4)-beta-D-glucosidic linkages in cellulose, lichenin and cereal beta-D-glucans.</text>
        <dbReference type="EC" id="3.2.1.4"/>
    </reaction>
</comment>
<keyword evidence="6" id="KW-0119">Carbohydrate metabolism</keyword>
<evidence type="ECO:0000313" key="11">
    <source>
        <dbReference type="Proteomes" id="UP001227230"/>
    </source>
</evidence>
<keyword evidence="8" id="KW-0624">Polysaccharide degradation</keyword>
<dbReference type="SUPFAM" id="SSF48208">
    <property type="entry name" value="Six-hairpin glycosidases"/>
    <property type="match status" value="1"/>
</dbReference>
<evidence type="ECO:0000256" key="8">
    <source>
        <dbReference type="ARBA" id="ARBA00023326"/>
    </source>
</evidence>
<protein>
    <recommendedName>
        <fullName evidence="3">cellulase</fullName>
        <ecNumber evidence="3">3.2.1.4</ecNumber>
    </recommendedName>
</protein>
<dbReference type="Gene3D" id="1.50.10.10">
    <property type="match status" value="1"/>
</dbReference>
<organism evidence="10 11">
    <name type="scientific">Vitis vinifera</name>
    <name type="common">Grape</name>
    <dbReference type="NCBI Taxonomy" id="29760"/>
    <lineage>
        <taxon>Eukaryota</taxon>
        <taxon>Viridiplantae</taxon>
        <taxon>Streptophyta</taxon>
        <taxon>Embryophyta</taxon>
        <taxon>Tracheophyta</taxon>
        <taxon>Spermatophyta</taxon>
        <taxon>Magnoliopsida</taxon>
        <taxon>eudicotyledons</taxon>
        <taxon>Gunneridae</taxon>
        <taxon>Pentapetalae</taxon>
        <taxon>rosids</taxon>
        <taxon>Vitales</taxon>
        <taxon>Vitaceae</taxon>
        <taxon>Viteae</taxon>
        <taxon>Vitis</taxon>
    </lineage>
</organism>
<evidence type="ECO:0000256" key="3">
    <source>
        <dbReference type="ARBA" id="ARBA00012601"/>
    </source>
</evidence>
<evidence type="ECO:0000256" key="1">
    <source>
        <dbReference type="ARBA" id="ARBA00000966"/>
    </source>
</evidence>
<gene>
    <name evidence="10" type="ORF">VitviT2T_010102</name>
</gene>
<evidence type="ECO:0000256" key="6">
    <source>
        <dbReference type="ARBA" id="ARBA00023277"/>
    </source>
</evidence>
<dbReference type="EC" id="3.2.1.4" evidence="3"/>